<accession>A0AAN6EMN7</accession>
<comment type="subcellular location">
    <subcellularLocation>
        <location evidence="1">Mitochondrion membrane</location>
    </subcellularLocation>
</comment>
<feature type="transmembrane region" description="Helical" evidence="4">
    <location>
        <begin position="12"/>
        <end position="32"/>
    </location>
</feature>
<reference evidence="5" key="1">
    <citation type="submission" date="2023-01" db="EMBL/GenBank/DDBJ databases">
        <title>Exophiala dermititidis isolated from Cystic Fibrosis Patient.</title>
        <authorList>
            <person name="Kurbessoian T."/>
            <person name="Crocker A."/>
            <person name="Murante D."/>
            <person name="Hogan D.A."/>
            <person name="Stajich J.E."/>
        </authorList>
    </citation>
    <scope>NUCLEOTIDE SEQUENCE</scope>
    <source>
        <strain evidence="5">Ex8</strain>
    </source>
</reference>
<evidence type="ECO:0000256" key="4">
    <source>
        <dbReference type="SAM" id="Phobius"/>
    </source>
</evidence>
<keyword evidence="2" id="KW-0496">Mitochondrion</keyword>
<evidence type="ECO:0000256" key="3">
    <source>
        <dbReference type="ARBA" id="ARBA00023136"/>
    </source>
</evidence>
<dbReference type="EMBL" id="JAJGCB010000037">
    <property type="protein sequence ID" value="KAJ8986455.1"/>
    <property type="molecule type" value="Genomic_DNA"/>
</dbReference>
<evidence type="ECO:0000256" key="2">
    <source>
        <dbReference type="ARBA" id="ARBA00023128"/>
    </source>
</evidence>
<dbReference type="Pfam" id="PF11022">
    <property type="entry name" value="ATP19"/>
    <property type="match status" value="1"/>
</dbReference>
<dbReference type="InterPro" id="IPR021278">
    <property type="entry name" value="ATP19"/>
</dbReference>
<keyword evidence="4" id="KW-1133">Transmembrane helix</keyword>
<dbReference type="GO" id="GO:0015986">
    <property type="term" value="P:proton motive force-driven ATP synthesis"/>
    <property type="evidence" value="ECO:0007669"/>
    <property type="project" value="TreeGrafter"/>
</dbReference>
<dbReference type="GO" id="GO:0031966">
    <property type="term" value="C:mitochondrial membrane"/>
    <property type="evidence" value="ECO:0007669"/>
    <property type="project" value="UniProtKB-SubCell"/>
</dbReference>
<evidence type="ECO:0000313" key="6">
    <source>
        <dbReference type="Proteomes" id="UP001161757"/>
    </source>
</evidence>
<name>A0AAN6EMN7_EXODE</name>
<proteinExistence type="predicted"/>
<dbReference type="PANTHER" id="PTHR28074">
    <property type="entry name" value="ATP SYNTHASE SUBUNIT K, MITOCHONDRIAL"/>
    <property type="match status" value="1"/>
</dbReference>
<dbReference type="Proteomes" id="UP001161757">
    <property type="component" value="Unassembled WGS sequence"/>
</dbReference>
<dbReference type="PANTHER" id="PTHR28074:SF1">
    <property type="entry name" value="ATP SYNTHASE SUBUNIT K, MITOCHONDRIAL"/>
    <property type="match status" value="1"/>
</dbReference>
<comment type="caution">
    <text evidence="5">The sequence shown here is derived from an EMBL/GenBank/DDBJ whole genome shotgun (WGS) entry which is preliminary data.</text>
</comment>
<sequence length="79" mass="8731">MVVMYNVAGRQIGSHWLAMATLGVTFSIPYLMTRGGSSKATNTPPINASSKDEEKFIQEFLQSVEQEEKKNKVSGKEAH</sequence>
<evidence type="ECO:0000313" key="5">
    <source>
        <dbReference type="EMBL" id="KAJ8986455.1"/>
    </source>
</evidence>
<gene>
    <name evidence="5" type="ORF">HRR80_009447</name>
</gene>
<evidence type="ECO:0008006" key="7">
    <source>
        <dbReference type="Google" id="ProtNLM"/>
    </source>
</evidence>
<organism evidence="5 6">
    <name type="scientific">Exophiala dermatitidis</name>
    <name type="common">Black yeast-like fungus</name>
    <name type="synonym">Wangiella dermatitidis</name>
    <dbReference type="NCBI Taxonomy" id="5970"/>
    <lineage>
        <taxon>Eukaryota</taxon>
        <taxon>Fungi</taxon>
        <taxon>Dikarya</taxon>
        <taxon>Ascomycota</taxon>
        <taxon>Pezizomycotina</taxon>
        <taxon>Eurotiomycetes</taxon>
        <taxon>Chaetothyriomycetidae</taxon>
        <taxon>Chaetothyriales</taxon>
        <taxon>Herpotrichiellaceae</taxon>
        <taxon>Exophiala</taxon>
    </lineage>
</organism>
<keyword evidence="3 4" id="KW-0472">Membrane</keyword>
<keyword evidence="4" id="KW-0812">Transmembrane</keyword>
<evidence type="ECO:0000256" key="1">
    <source>
        <dbReference type="ARBA" id="ARBA00004325"/>
    </source>
</evidence>
<protein>
    <recommendedName>
        <fullName evidence="7">ATP synthase subunit K, mitochondrial</fullName>
    </recommendedName>
</protein>
<dbReference type="AlphaFoldDB" id="A0AAN6EMN7"/>